<organism evidence="4 5">
    <name type="scientific">Magnaporthiopsis poae (strain ATCC 64411 / 73-15)</name>
    <name type="common">Kentucky bluegrass fungus</name>
    <name type="synonym">Magnaporthe poae</name>
    <dbReference type="NCBI Taxonomy" id="644358"/>
    <lineage>
        <taxon>Eukaryota</taxon>
        <taxon>Fungi</taxon>
        <taxon>Dikarya</taxon>
        <taxon>Ascomycota</taxon>
        <taxon>Pezizomycotina</taxon>
        <taxon>Sordariomycetes</taxon>
        <taxon>Sordariomycetidae</taxon>
        <taxon>Magnaporthales</taxon>
        <taxon>Magnaporthaceae</taxon>
        <taxon>Magnaporthiopsis</taxon>
    </lineage>
</organism>
<dbReference type="STRING" id="644358.A0A0C4EEN9"/>
<dbReference type="OrthoDB" id="5308957at2759"/>
<feature type="domain" description="Clr5" evidence="2">
    <location>
        <begin position="86"/>
        <end position="138"/>
    </location>
</feature>
<dbReference type="PANTHER" id="PTHR38788:SF3">
    <property type="entry name" value="CLR5 DOMAIN-CONTAINING PROTEIN"/>
    <property type="match status" value="1"/>
</dbReference>
<evidence type="ECO:0000313" key="4">
    <source>
        <dbReference type="EnsemblFungi" id="MAPG_11213T0"/>
    </source>
</evidence>
<dbReference type="EMBL" id="GL876979">
    <property type="protein sequence ID" value="KLU92267.1"/>
    <property type="molecule type" value="Genomic_DNA"/>
</dbReference>
<dbReference type="VEuPathDB" id="FungiDB:MAPG_11213"/>
<feature type="region of interest" description="Disordered" evidence="1">
    <location>
        <begin position="45"/>
        <end position="85"/>
    </location>
</feature>
<dbReference type="AlphaFoldDB" id="A0A0C4EEN9"/>
<dbReference type="OMA" id="GPSHENT"/>
<dbReference type="eggNOG" id="ENOG502R24X">
    <property type="taxonomic scope" value="Eukaryota"/>
</dbReference>
<accession>A0A0C4EEN9</accession>
<sequence>METGTYWHSAAALWHAADDERNLPPFLQSTTHVHAAGEQHGAWTGSVLDSLPAPQQQPSSSQMPAPPRPAAEHGPKTQEPKHKYSDLEWNRHRDTIYRLYIKENRTLKETMGFLAQNHDFYPSEHSFKVRLAEWEFGKYIKKDTVVSVMKKTLEKGGRSFRQSGRPVPLARVQKKFERHFKPGERRAVLGQTPPAICSSVDVISPEAAPSPTSFGGSGSAPLLPTGRDPSRVTPVQAWTPSNVASVGDQRDLSDCLPNFRLGLPTSRLLGLEADYHALLEDGEFTKAEQLLRDALCGLRDQFTTRHELTIAAAYRLARFYALYDRMREADEVFDWLSHEFSGQYGLWHARTLEHYQQVVELLQAASRDKDAEQMAYRIFEALRDNCWDRKKPVTVAAAAAREAGQPEPSREIDQEVLDCLFSQSLDPVWVGRQLRLASLWRRAGLQGVGHLIPLIADRCEKNADVLLPQALMARCHLLELQMWEGNHEAAEREAKVARNMLVTLVSRSDQYAPQPRAAALARRVAFLHFDLGDANRCEKILAWTAGKLEDCIVKWADRTLGARTLRIVHNATCLHVVAYLAQVGMDYQERSTWVEAGPWFERAYSVAARVLGSRADIPNALGEAIERRKFLEKDRLLFDEYTRPPADL</sequence>
<feature type="region of interest" description="Disordered" evidence="1">
    <location>
        <begin position="208"/>
        <end position="235"/>
    </location>
</feature>
<reference evidence="3" key="3">
    <citation type="submission" date="2011-03" db="EMBL/GenBank/DDBJ databases">
        <title>Annotation of Magnaporthe poae ATCC 64411.</title>
        <authorList>
            <person name="Ma L.-J."/>
            <person name="Dead R."/>
            <person name="Young S.K."/>
            <person name="Zeng Q."/>
            <person name="Gargeya S."/>
            <person name="Fitzgerald M."/>
            <person name="Haas B."/>
            <person name="Abouelleil A."/>
            <person name="Alvarado L."/>
            <person name="Arachchi H.M."/>
            <person name="Berlin A."/>
            <person name="Brown A."/>
            <person name="Chapman S.B."/>
            <person name="Chen Z."/>
            <person name="Dunbar C."/>
            <person name="Freedman E."/>
            <person name="Gearin G."/>
            <person name="Gellesch M."/>
            <person name="Goldberg J."/>
            <person name="Griggs A."/>
            <person name="Gujja S."/>
            <person name="Heiman D."/>
            <person name="Howarth C."/>
            <person name="Larson L."/>
            <person name="Lui A."/>
            <person name="MacDonald P.J.P."/>
            <person name="Mehta T."/>
            <person name="Montmayeur A."/>
            <person name="Murphy C."/>
            <person name="Neiman D."/>
            <person name="Pearson M."/>
            <person name="Priest M."/>
            <person name="Roberts A."/>
            <person name="Saif S."/>
            <person name="Shea T."/>
            <person name="Shenoy N."/>
            <person name="Sisk P."/>
            <person name="Stolte C."/>
            <person name="Sykes S."/>
            <person name="Yandava C."/>
            <person name="Wortman J."/>
            <person name="Nusbaum C."/>
            <person name="Birren B."/>
        </authorList>
    </citation>
    <scope>NUCLEOTIDE SEQUENCE</scope>
    <source>
        <strain evidence="3">ATCC 64411</strain>
    </source>
</reference>
<evidence type="ECO:0000313" key="3">
    <source>
        <dbReference type="EMBL" id="KLU92267.1"/>
    </source>
</evidence>
<keyword evidence="5" id="KW-1185">Reference proteome</keyword>
<feature type="compositionally biased region" description="Basic and acidic residues" evidence="1">
    <location>
        <begin position="70"/>
        <end position="85"/>
    </location>
</feature>
<reference evidence="3" key="2">
    <citation type="submission" date="2010-05" db="EMBL/GenBank/DDBJ databases">
        <title>The Genome Sequence of Magnaporthe poae strain ATCC 64411.</title>
        <authorList>
            <consortium name="The Broad Institute Genome Sequencing Platform"/>
            <consortium name="Broad Institute Genome Sequencing Center for Infectious Disease"/>
            <person name="Ma L.-J."/>
            <person name="Dead R."/>
            <person name="Young S."/>
            <person name="Zeng Q."/>
            <person name="Koehrsen M."/>
            <person name="Alvarado L."/>
            <person name="Berlin A."/>
            <person name="Chapman S.B."/>
            <person name="Chen Z."/>
            <person name="Freedman E."/>
            <person name="Gellesch M."/>
            <person name="Goldberg J."/>
            <person name="Griggs A."/>
            <person name="Gujja S."/>
            <person name="Heilman E.R."/>
            <person name="Heiman D."/>
            <person name="Hepburn T."/>
            <person name="Howarth C."/>
            <person name="Jen D."/>
            <person name="Larson L."/>
            <person name="Mehta T."/>
            <person name="Neiman D."/>
            <person name="Pearson M."/>
            <person name="Roberts A."/>
            <person name="Saif S."/>
            <person name="Shea T."/>
            <person name="Shenoy N."/>
            <person name="Sisk P."/>
            <person name="Stolte C."/>
            <person name="Sykes S."/>
            <person name="Walk T."/>
            <person name="White J."/>
            <person name="Yandava C."/>
            <person name="Haas B."/>
            <person name="Nusbaum C."/>
            <person name="Birren B."/>
        </authorList>
    </citation>
    <scope>NUCLEOTIDE SEQUENCE</scope>
    <source>
        <strain evidence="3">ATCC 64411</strain>
    </source>
</reference>
<dbReference type="InterPro" id="IPR011990">
    <property type="entry name" value="TPR-like_helical_dom_sf"/>
</dbReference>
<dbReference type="EMBL" id="ADBL01002760">
    <property type="status" value="NOT_ANNOTATED_CDS"/>
    <property type="molecule type" value="Genomic_DNA"/>
</dbReference>
<feature type="compositionally biased region" description="Low complexity" evidence="1">
    <location>
        <begin position="50"/>
        <end position="63"/>
    </location>
</feature>
<evidence type="ECO:0000259" key="2">
    <source>
        <dbReference type="Pfam" id="PF14420"/>
    </source>
</evidence>
<protein>
    <recommendedName>
        <fullName evidence="2">Clr5 domain-containing protein</fullName>
    </recommendedName>
</protein>
<evidence type="ECO:0000313" key="5">
    <source>
        <dbReference type="Proteomes" id="UP000011715"/>
    </source>
</evidence>
<reference evidence="4" key="4">
    <citation type="journal article" date="2015" name="G3 (Bethesda)">
        <title>Genome sequences of three phytopathogenic species of the Magnaporthaceae family of fungi.</title>
        <authorList>
            <person name="Okagaki L.H."/>
            <person name="Nunes C.C."/>
            <person name="Sailsbery J."/>
            <person name="Clay B."/>
            <person name="Brown D."/>
            <person name="John T."/>
            <person name="Oh Y."/>
            <person name="Young N."/>
            <person name="Fitzgerald M."/>
            <person name="Haas B.J."/>
            <person name="Zeng Q."/>
            <person name="Young S."/>
            <person name="Adiconis X."/>
            <person name="Fan L."/>
            <person name="Levin J.Z."/>
            <person name="Mitchell T.K."/>
            <person name="Okubara P.A."/>
            <person name="Farman M.L."/>
            <person name="Kohn L.M."/>
            <person name="Birren B."/>
            <person name="Ma L.-J."/>
            <person name="Dean R.A."/>
        </authorList>
    </citation>
    <scope>NUCLEOTIDE SEQUENCE</scope>
    <source>
        <strain evidence="4">ATCC 64411 / 73-15</strain>
    </source>
</reference>
<dbReference type="Proteomes" id="UP000011715">
    <property type="component" value="Unassembled WGS sequence"/>
</dbReference>
<proteinExistence type="predicted"/>
<reference evidence="5" key="1">
    <citation type="submission" date="2010-05" db="EMBL/GenBank/DDBJ databases">
        <title>The genome sequence of Magnaporthe poae strain ATCC 64411.</title>
        <authorList>
            <person name="Ma L.-J."/>
            <person name="Dead R."/>
            <person name="Young S."/>
            <person name="Zeng Q."/>
            <person name="Koehrsen M."/>
            <person name="Alvarado L."/>
            <person name="Berlin A."/>
            <person name="Chapman S.B."/>
            <person name="Chen Z."/>
            <person name="Freedman E."/>
            <person name="Gellesch M."/>
            <person name="Goldberg J."/>
            <person name="Griggs A."/>
            <person name="Gujja S."/>
            <person name="Heilman E.R."/>
            <person name="Heiman D."/>
            <person name="Hepburn T."/>
            <person name="Howarth C."/>
            <person name="Jen D."/>
            <person name="Larson L."/>
            <person name="Mehta T."/>
            <person name="Neiman D."/>
            <person name="Pearson M."/>
            <person name="Roberts A."/>
            <person name="Saif S."/>
            <person name="Shea T."/>
            <person name="Shenoy N."/>
            <person name="Sisk P."/>
            <person name="Stolte C."/>
            <person name="Sykes S."/>
            <person name="Walk T."/>
            <person name="White J."/>
            <person name="Yandava C."/>
            <person name="Haas B."/>
            <person name="Nusbaum C."/>
            <person name="Birren B."/>
        </authorList>
    </citation>
    <scope>NUCLEOTIDE SEQUENCE [LARGE SCALE GENOMIC DNA]</scope>
    <source>
        <strain evidence="5">ATCC 64411 / 73-15</strain>
    </source>
</reference>
<dbReference type="Gene3D" id="1.25.40.10">
    <property type="entry name" value="Tetratricopeptide repeat domain"/>
    <property type="match status" value="1"/>
</dbReference>
<dbReference type="InterPro" id="IPR025676">
    <property type="entry name" value="Clr5_dom"/>
</dbReference>
<dbReference type="EnsemblFungi" id="MAPG_11213T0">
    <property type="protein sequence ID" value="MAPG_11213T0"/>
    <property type="gene ID" value="MAPG_11213"/>
</dbReference>
<name>A0A0C4EEN9_MAGP6</name>
<evidence type="ECO:0000256" key="1">
    <source>
        <dbReference type="SAM" id="MobiDB-lite"/>
    </source>
</evidence>
<dbReference type="Pfam" id="PF14420">
    <property type="entry name" value="Clr5"/>
    <property type="match status" value="1"/>
</dbReference>
<reference evidence="4" key="5">
    <citation type="submission" date="2015-06" db="UniProtKB">
        <authorList>
            <consortium name="EnsemblFungi"/>
        </authorList>
    </citation>
    <scope>IDENTIFICATION</scope>
    <source>
        <strain evidence="4">ATCC 64411</strain>
    </source>
</reference>
<gene>
    <name evidence="3" type="ORF">MAPG_11213</name>
</gene>
<dbReference type="PANTHER" id="PTHR38788">
    <property type="entry name" value="CLR5 DOMAIN-CONTAINING PROTEIN"/>
    <property type="match status" value="1"/>
</dbReference>